<keyword evidence="1" id="KW-0732">Signal</keyword>
<dbReference type="OrthoDB" id="633379at2"/>
<reference evidence="2 3" key="1">
    <citation type="submission" date="2019-02" db="EMBL/GenBank/DDBJ databases">
        <title>Pedobacter sp. RP-1-13 sp. nov., isolated from Arctic soil.</title>
        <authorList>
            <person name="Dahal R.H."/>
        </authorList>
    </citation>
    <scope>NUCLEOTIDE SEQUENCE [LARGE SCALE GENOMIC DNA]</scope>
    <source>
        <strain evidence="2 3">RP-1-13</strain>
    </source>
</reference>
<dbReference type="Proteomes" id="UP000292884">
    <property type="component" value="Unassembled WGS sequence"/>
</dbReference>
<feature type="chain" id="PRO_5020182808" evidence="1">
    <location>
        <begin position="23"/>
        <end position="287"/>
    </location>
</feature>
<evidence type="ECO:0000256" key="1">
    <source>
        <dbReference type="SAM" id="SignalP"/>
    </source>
</evidence>
<evidence type="ECO:0000313" key="2">
    <source>
        <dbReference type="EMBL" id="TCC91561.1"/>
    </source>
</evidence>
<dbReference type="EMBL" id="SJSK01000002">
    <property type="protein sequence ID" value="TCC91561.1"/>
    <property type="molecule type" value="Genomic_DNA"/>
</dbReference>
<name>A0A4R0MWE2_9SPHI</name>
<feature type="signal peptide" evidence="1">
    <location>
        <begin position="1"/>
        <end position="22"/>
    </location>
</feature>
<evidence type="ECO:0000313" key="3">
    <source>
        <dbReference type="Proteomes" id="UP000292884"/>
    </source>
</evidence>
<organism evidence="2 3">
    <name type="scientific">Pedobacter frigiditerrae</name>
    <dbReference type="NCBI Taxonomy" id="2530452"/>
    <lineage>
        <taxon>Bacteria</taxon>
        <taxon>Pseudomonadati</taxon>
        <taxon>Bacteroidota</taxon>
        <taxon>Sphingobacteriia</taxon>
        <taxon>Sphingobacteriales</taxon>
        <taxon>Sphingobacteriaceae</taxon>
        <taxon>Pedobacter</taxon>
    </lineage>
</organism>
<protein>
    <submittedName>
        <fullName evidence="2">Uncharacterized protein</fullName>
    </submittedName>
</protein>
<sequence length="287" mass="32222">MISKIFKLLPIFLLCFSLASFADDPAYVVFYNSGKAAKIVLGKAVILKKGDQLYKTDQISIPDQTQLALVCANFSVVQLKTKMSKSVNDLPSCTKQSTSASSAYFKYIWNSFAHKHVTPDKDPRAYMKTYGAVSRGNSYSKLYVDTIYYNNGPLKLYWKQGRIAEVEVYNSAQDGDVIFKSKAAKYAKLDSIALKLKKTGKYYWDLKGEQSANKKVFIFLNAVTYQKLRNKVLANVISTTPAETAYLKAFMLEENHLLTDAAYYYKQATQLAPSNAAYAASYAKFLP</sequence>
<proteinExistence type="predicted"/>
<gene>
    <name evidence="2" type="ORF">EZ428_07295</name>
</gene>
<dbReference type="RefSeq" id="WP_131552499.1">
    <property type="nucleotide sequence ID" value="NZ_SJSK01000002.1"/>
</dbReference>
<dbReference type="AlphaFoldDB" id="A0A4R0MWE2"/>
<keyword evidence="3" id="KW-1185">Reference proteome</keyword>
<accession>A0A4R0MWE2</accession>
<comment type="caution">
    <text evidence="2">The sequence shown here is derived from an EMBL/GenBank/DDBJ whole genome shotgun (WGS) entry which is preliminary data.</text>
</comment>